<dbReference type="PROSITE" id="PS50885">
    <property type="entry name" value="HAMP"/>
    <property type="match status" value="1"/>
</dbReference>
<feature type="domain" description="HAMP" evidence="8">
    <location>
        <begin position="338"/>
        <end position="386"/>
    </location>
</feature>
<dbReference type="CDD" id="cd11386">
    <property type="entry name" value="MCP_signal"/>
    <property type="match status" value="1"/>
</dbReference>
<evidence type="ECO:0000256" key="6">
    <source>
        <dbReference type="SAM" id="Phobius"/>
    </source>
</evidence>
<accession>A0ABU3NDF6</accession>
<dbReference type="PROSITE" id="PS50111">
    <property type="entry name" value="CHEMOTAXIS_TRANSDUC_2"/>
    <property type="match status" value="1"/>
</dbReference>
<dbReference type="InterPro" id="IPR004090">
    <property type="entry name" value="Chemotax_Me-accpt_rcpt"/>
</dbReference>
<keyword evidence="6" id="KW-0812">Transmembrane</keyword>
<evidence type="ECO:0000256" key="3">
    <source>
        <dbReference type="ARBA" id="ARBA00029447"/>
    </source>
</evidence>
<evidence type="ECO:0000313" key="11">
    <source>
        <dbReference type="Proteomes" id="UP001255917"/>
    </source>
</evidence>
<keyword evidence="6" id="KW-1133">Transmembrane helix</keyword>
<dbReference type="Pfam" id="PF00015">
    <property type="entry name" value="MCPsignal"/>
    <property type="match status" value="1"/>
</dbReference>
<gene>
    <name evidence="10" type="ORF">RSO68_06985</name>
</gene>
<dbReference type="PROSITE" id="PS50906">
    <property type="entry name" value="NIT"/>
    <property type="match status" value="1"/>
</dbReference>
<dbReference type="Proteomes" id="UP001255917">
    <property type="component" value="Unassembled WGS sequence"/>
</dbReference>
<dbReference type="InterPro" id="IPR010910">
    <property type="entry name" value="Nitrate/nitrite_sensing_bac"/>
</dbReference>
<organism evidence="10 11">
    <name type="scientific">Halomonas saccharevitans</name>
    <dbReference type="NCBI Taxonomy" id="416872"/>
    <lineage>
        <taxon>Bacteria</taxon>
        <taxon>Pseudomonadati</taxon>
        <taxon>Pseudomonadota</taxon>
        <taxon>Gammaproteobacteria</taxon>
        <taxon>Oceanospirillales</taxon>
        <taxon>Halomonadaceae</taxon>
        <taxon>Halomonas</taxon>
    </lineage>
</organism>
<dbReference type="InterPro" id="IPR003660">
    <property type="entry name" value="HAMP_dom"/>
</dbReference>
<feature type="transmembrane region" description="Helical" evidence="6">
    <location>
        <begin position="312"/>
        <end position="334"/>
    </location>
</feature>
<comment type="similarity">
    <text evidence="3">Belongs to the methyl-accepting chemotaxis (MCP) protein family.</text>
</comment>
<dbReference type="Pfam" id="PF08376">
    <property type="entry name" value="NIT"/>
    <property type="match status" value="1"/>
</dbReference>
<dbReference type="SMART" id="SM00304">
    <property type="entry name" value="HAMP"/>
    <property type="match status" value="1"/>
</dbReference>
<keyword evidence="11" id="KW-1185">Reference proteome</keyword>
<dbReference type="PANTHER" id="PTHR43531">
    <property type="entry name" value="PROTEIN ICFG"/>
    <property type="match status" value="1"/>
</dbReference>
<evidence type="ECO:0000256" key="4">
    <source>
        <dbReference type="PROSITE-ProRule" id="PRU00284"/>
    </source>
</evidence>
<feature type="coiled-coil region" evidence="5">
    <location>
        <begin position="591"/>
        <end position="618"/>
    </location>
</feature>
<dbReference type="InterPro" id="IPR004089">
    <property type="entry name" value="MCPsignal_dom"/>
</dbReference>
<name>A0ABU3NDF6_9GAMM</name>
<dbReference type="SUPFAM" id="SSF58104">
    <property type="entry name" value="Methyl-accepting chemotaxis protein (MCP) signaling domain"/>
    <property type="match status" value="1"/>
</dbReference>
<keyword evidence="2 4" id="KW-0807">Transducer</keyword>
<dbReference type="SMART" id="SM00283">
    <property type="entry name" value="MA"/>
    <property type="match status" value="1"/>
</dbReference>
<dbReference type="PRINTS" id="PR00260">
    <property type="entry name" value="CHEMTRNSDUCR"/>
</dbReference>
<dbReference type="EMBL" id="JAVXUR010000002">
    <property type="protein sequence ID" value="MDT8879209.1"/>
    <property type="molecule type" value="Genomic_DNA"/>
</dbReference>
<dbReference type="CDD" id="cd06225">
    <property type="entry name" value="HAMP"/>
    <property type="match status" value="1"/>
</dbReference>
<dbReference type="InterPro" id="IPR051310">
    <property type="entry name" value="MCP_chemotaxis"/>
</dbReference>
<evidence type="ECO:0000259" key="7">
    <source>
        <dbReference type="PROSITE" id="PS50111"/>
    </source>
</evidence>
<sequence>MNHLLHRIPMGRKFLITLLLPLLALAWFAGSGILERQRLATNMVELESLTDLSRQAGNLLHELQRERGMSSGFIGSQGKAFGNRLLSQHNASDQAMNAYRQTLDSLDLAVLSDSLASQAVDITQRLSATSTIRQQVQRLNVSVEEAVAHYTSLNDALMAMIGRLTHLTADADISRRLGAYFTLLKAKDLAGIERALLANAFSTNLMRTETHQRLLSMLGQETAYLESFRTLANDETEQQLTDILNDEAVKRAAPLRQVALDLGVAGGYDVDPQQWFDRQTLKIDRLKGLEDTLAQGVLAQAASLRREARQDLISYLIISLVAAGLAILISALIVRSIVHSLRAALDSIASRGGDLARRLAVPGSDELSQLYAAFNSASEETEVLVGNIQRSALSVELSSGEISQGNQDLAQRTEEQSASLVETASSMEQITATVRHTAENARQAESMTDEVTSQAGNASDVANRARQAMQQIHSANQEVTSIVEAIDNIAFQTNLLALNASVEAARAGEHGRGFAVVAAEVRKLASRSAGEAEQIRKLIANNVARINEGETLVHSTSETLEAITRRIQQVAGLVRDMSAATSEQSAGIEQINQAITQLEEVTQQNAALVEQVASASRSLDEQAGDMARLVNRFTVSDTPNPVWTANQGIATQNTETA</sequence>
<comment type="caution">
    <text evidence="10">The sequence shown here is derived from an EMBL/GenBank/DDBJ whole genome shotgun (WGS) entry which is preliminary data.</text>
</comment>
<keyword evidence="5" id="KW-0175">Coiled coil</keyword>
<proteinExistence type="inferred from homology"/>
<evidence type="ECO:0000256" key="1">
    <source>
        <dbReference type="ARBA" id="ARBA00022500"/>
    </source>
</evidence>
<dbReference type="Pfam" id="PF00672">
    <property type="entry name" value="HAMP"/>
    <property type="match status" value="1"/>
</dbReference>
<dbReference type="PANTHER" id="PTHR43531:SF11">
    <property type="entry name" value="METHYL-ACCEPTING CHEMOTAXIS PROTEIN 3"/>
    <property type="match status" value="1"/>
</dbReference>
<evidence type="ECO:0000256" key="2">
    <source>
        <dbReference type="ARBA" id="ARBA00023224"/>
    </source>
</evidence>
<reference evidence="11" key="1">
    <citation type="submission" date="2023-07" db="EMBL/GenBank/DDBJ databases">
        <title>Substrates and metabolic shifts associated with increased methane emissions in unrestored hypersaline salterns.</title>
        <authorList>
            <person name="Bueno De Mesquita C.P."/>
            <person name="Tringe S.G."/>
        </authorList>
    </citation>
    <scope>NUCLEOTIDE SEQUENCE [LARGE SCALE GENOMIC DNA]</scope>
    <source>
        <strain evidence="11">I4</strain>
    </source>
</reference>
<feature type="domain" description="Methyl-accepting transducer" evidence="7">
    <location>
        <begin position="391"/>
        <end position="620"/>
    </location>
</feature>
<evidence type="ECO:0000259" key="9">
    <source>
        <dbReference type="PROSITE" id="PS50906"/>
    </source>
</evidence>
<protein>
    <submittedName>
        <fullName evidence="10">Nitrate- and nitrite sensing domain-containing protein</fullName>
    </submittedName>
</protein>
<keyword evidence="6" id="KW-0472">Membrane</keyword>
<dbReference type="RefSeq" id="WP_315585943.1">
    <property type="nucleotide sequence ID" value="NZ_JAVXUR010000002.1"/>
</dbReference>
<keyword evidence="1" id="KW-0145">Chemotaxis</keyword>
<dbReference type="InterPro" id="IPR013587">
    <property type="entry name" value="Nitrate/nitrite_sensing"/>
</dbReference>
<evidence type="ECO:0000313" key="10">
    <source>
        <dbReference type="EMBL" id="MDT8879209.1"/>
    </source>
</evidence>
<feature type="domain" description="NIT" evidence="9">
    <location>
        <begin position="54"/>
        <end position="304"/>
    </location>
</feature>
<evidence type="ECO:0000256" key="5">
    <source>
        <dbReference type="SAM" id="Coils"/>
    </source>
</evidence>
<dbReference type="Gene3D" id="1.10.287.950">
    <property type="entry name" value="Methyl-accepting chemotaxis protein"/>
    <property type="match status" value="1"/>
</dbReference>
<evidence type="ECO:0000259" key="8">
    <source>
        <dbReference type="PROSITE" id="PS50885"/>
    </source>
</evidence>